<dbReference type="SMART" id="SM00220">
    <property type="entry name" value="S_TKc"/>
    <property type="match status" value="1"/>
</dbReference>
<dbReference type="InterPro" id="IPR011009">
    <property type="entry name" value="Kinase-like_dom_sf"/>
</dbReference>
<organism evidence="2 3">
    <name type="scientific">Azohydromonas lata</name>
    <dbReference type="NCBI Taxonomy" id="45677"/>
    <lineage>
        <taxon>Bacteria</taxon>
        <taxon>Pseudomonadati</taxon>
        <taxon>Pseudomonadota</taxon>
        <taxon>Betaproteobacteria</taxon>
        <taxon>Burkholderiales</taxon>
        <taxon>Sphaerotilaceae</taxon>
        <taxon>Azohydromonas</taxon>
    </lineage>
</organism>
<keyword evidence="2" id="KW-0808">Transferase</keyword>
<dbReference type="GO" id="GO:0004674">
    <property type="term" value="F:protein serine/threonine kinase activity"/>
    <property type="evidence" value="ECO:0007669"/>
    <property type="project" value="UniProtKB-EC"/>
</dbReference>
<evidence type="ECO:0000313" key="3">
    <source>
        <dbReference type="Proteomes" id="UP001293718"/>
    </source>
</evidence>
<dbReference type="Gene3D" id="1.10.510.10">
    <property type="entry name" value="Transferase(Phosphotransferase) domain 1"/>
    <property type="match status" value="1"/>
</dbReference>
<dbReference type="InterPro" id="IPR000719">
    <property type="entry name" value="Prot_kinase_dom"/>
</dbReference>
<keyword evidence="3" id="KW-1185">Reference proteome</keyword>
<gene>
    <name evidence="2" type="ORF">SM757_21940</name>
</gene>
<evidence type="ECO:0000313" key="2">
    <source>
        <dbReference type="EMBL" id="MDZ5459245.1"/>
    </source>
</evidence>
<dbReference type="CDD" id="cd14014">
    <property type="entry name" value="STKc_PknB_like"/>
    <property type="match status" value="1"/>
</dbReference>
<evidence type="ECO:0000259" key="1">
    <source>
        <dbReference type="PROSITE" id="PS50011"/>
    </source>
</evidence>
<dbReference type="Pfam" id="PF00069">
    <property type="entry name" value="Pkinase"/>
    <property type="match status" value="1"/>
</dbReference>
<dbReference type="Proteomes" id="UP001293718">
    <property type="component" value="Unassembled WGS sequence"/>
</dbReference>
<accession>A0ABU5IK17</accession>
<dbReference type="RefSeq" id="WP_322467030.1">
    <property type="nucleotide sequence ID" value="NZ_JAXOJX010000041.1"/>
</dbReference>
<sequence length="358" mass="39826">MMTKPNPPSRYTKTSLPTKAGAHGVIEIWHDKMLDRNVAIKWLNSSEGEEQLLNEWQILATAMSRHVVEIYELIFDHHGTLFGVILEHIDGQRLDEIFGENSKLDQIESIKALYQLASGLSDLHSVPIIHRDVKPENAVIGSNGRLKIVDFGLSTAAYSIQTARARSTFGYSAPEYYTKPATVSLKSDVYAFGICCWKLFTGTIPTVGKYNLPDASYFPLPSISTVARLPERIVSTVDACLQWQPEKRPGMKTIASVFCAELTKGRHEAFISLPESVTEINASNRRKTIKSSLGSLQISYDDYSFKIEQVEGEVFINNITATIGASLSEGCLIMFGNPSRGRDRGFAPFRKFTPEVVI</sequence>
<dbReference type="EC" id="2.7.11.1" evidence="2"/>
<dbReference type="PROSITE" id="PS50011">
    <property type="entry name" value="PROTEIN_KINASE_DOM"/>
    <property type="match status" value="1"/>
</dbReference>
<dbReference type="InterPro" id="IPR051681">
    <property type="entry name" value="Ser/Thr_Kinases-Pseudokinases"/>
</dbReference>
<proteinExistence type="predicted"/>
<dbReference type="EMBL" id="JAXOJX010000041">
    <property type="protein sequence ID" value="MDZ5459245.1"/>
    <property type="molecule type" value="Genomic_DNA"/>
</dbReference>
<dbReference type="PANTHER" id="PTHR44329">
    <property type="entry name" value="SERINE/THREONINE-PROTEIN KINASE TNNI3K-RELATED"/>
    <property type="match status" value="1"/>
</dbReference>
<name>A0ABU5IK17_9BURK</name>
<feature type="domain" description="Protein kinase" evidence="1">
    <location>
        <begin position="12"/>
        <end position="270"/>
    </location>
</feature>
<dbReference type="PANTHER" id="PTHR44329:SF260">
    <property type="entry name" value="PROTEIN KINASE DOMAIN-CONTAINING PROTEIN"/>
    <property type="match status" value="1"/>
</dbReference>
<dbReference type="SUPFAM" id="SSF56112">
    <property type="entry name" value="Protein kinase-like (PK-like)"/>
    <property type="match status" value="1"/>
</dbReference>
<reference evidence="2 3" key="1">
    <citation type="submission" date="2023-11" db="EMBL/GenBank/DDBJ databases">
        <title>Draft genome of Azohydromonas lata strain H1 (DSM1123), a polyhydroxyalkanoate producer.</title>
        <authorList>
            <person name="Traversa D."/>
            <person name="D'Addabbo P."/>
            <person name="Pazzani C."/>
            <person name="Manzari C."/>
            <person name="Chiara M."/>
            <person name="Scrascia M."/>
        </authorList>
    </citation>
    <scope>NUCLEOTIDE SEQUENCE [LARGE SCALE GENOMIC DNA]</scope>
    <source>
        <strain evidence="2 3">H1</strain>
    </source>
</reference>
<protein>
    <submittedName>
        <fullName evidence="2">Serine/threonine-protein kinase</fullName>
        <ecNumber evidence="2">2.7.11.1</ecNumber>
    </submittedName>
</protein>
<keyword evidence="2" id="KW-0418">Kinase</keyword>
<comment type="caution">
    <text evidence="2">The sequence shown here is derived from an EMBL/GenBank/DDBJ whole genome shotgun (WGS) entry which is preliminary data.</text>
</comment>